<dbReference type="PROSITE" id="PS51198">
    <property type="entry name" value="UVRD_HELICASE_ATP_BIND"/>
    <property type="match status" value="1"/>
</dbReference>
<dbReference type="Pfam" id="PF00580">
    <property type="entry name" value="UvrD-helicase"/>
    <property type="match status" value="1"/>
</dbReference>
<dbReference type="KEGG" id="fmg:HYN48_09565"/>
<evidence type="ECO:0000256" key="4">
    <source>
        <dbReference type="ARBA" id="ARBA00022806"/>
    </source>
</evidence>
<evidence type="ECO:0000256" key="5">
    <source>
        <dbReference type="ARBA" id="ARBA00022840"/>
    </source>
</evidence>
<organism evidence="15 16">
    <name type="scientific">Flavobacterium magnum</name>
    <dbReference type="NCBI Taxonomy" id="2162713"/>
    <lineage>
        <taxon>Bacteria</taxon>
        <taxon>Pseudomonadati</taxon>
        <taxon>Bacteroidota</taxon>
        <taxon>Flavobacteriia</taxon>
        <taxon>Flavobacteriales</taxon>
        <taxon>Flavobacteriaceae</taxon>
        <taxon>Flavobacterium</taxon>
    </lineage>
</organism>
<evidence type="ECO:0000256" key="7">
    <source>
        <dbReference type="ARBA" id="ARBA00023235"/>
    </source>
</evidence>
<protein>
    <recommendedName>
        <fullName evidence="9">DNA 3'-5' helicase</fullName>
        <ecNumber evidence="9">5.6.2.4</ecNumber>
    </recommendedName>
    <alternativeName>
        <fullName evidence="10">DNA 3'-5' helicase II</fullName>
    </alternativeName>
</protein>
<evidence type="ECO:0000313" key="16">
    <source>
        <dbReference type="Proteomes" id="UP000244193"/>
    </source>
</evidence>
<dbReference type="Proteomes" id="UP000244193">
    <property type="component" value="Chromosome"/>
</dbReference>
<dbReference type="InterPro" id="IPR014017">
    <property type="entry name" value="DNA_helicase_UvrD-like_C"/>
</dbReference>
<evidence type="ECO:0000256" key="3">
    <source>
        <dbReference type="ARBA" id="ARBA00022801"/>
    </source>
</evidence>
<proteinExistence type="inferred from homology"/>
<evidence type="ECO:0000259" key="14">
    <source>
        <dbReference type="PROSITE" id="PS51217"/>
    </source>
</evidence>
<comment type="catalytic activity">
    <reaction evidence="11">
        <text>ATP + H2O = ADP + phosphate + H(+)</text>
        <dbReference type="Rhea" id="RHEA:13065"/>
        <dbReference type="ChEBI" id="CHEBI:15377"/>
        <dbReference type="ChEBI" id="CHEBI:15378"/>
        <dbReference type="ChEBI" id="CHEBI:30616"/>
        <dbReference type="ChEBI" id="CHEBI:43474"/>
        <dbReference type="ChEBI" id="CHEBI:456216"/>
        <dbReference type="EC" id="5.6.2.4"/>
    </reaction>
</comment>
<keyword evidence="2 12" id="KW-0547">Nucleotide-binding</keyword>
<evidence type="ECO:0000256" key="1">
    <source>
        <dbReference type="ARBA" id="ARBA00009922"/>
    </source>
</evidence>
<gene>
    <name evidence="15" type="ORF">HYN48_09565</name>
</gene>
<keyword evidence="7" id="KW-0413">Isomerase</keyword>
<evidence type="ECO:0000259" key="13">
    <source>
        <dbReference type="PROSITE" id="PS51198"/>
    </source>
</evidence>
<dbReference type="GO" id="GO:0005524">
    <property type="term" value="F:ATP binding"/>
    <property type="evidence" value="ECO:0007669"/>
    <property type="project" value="UniProtKB-UniRule"/>
</dbReference>
<keyword evidence="6" id="KW-0238">DNA-binding</keyword>
<dbReference type="GO" id="GO:0016787">
    <property type="term" value="F:hydrolase activity"/>
    <property type="evidence" value="ECO:0007669"/>
    <property type="project" value="UniProtKB-UniRule"/>
</dbReference>
<dbReference type="GO" id="GO:0043138">
    <property type="term" value="F:3'-5' DNA helicase activity"/>
    <property type="evidence" value="ECO:0007669"/>
    <property type="project" value="UniProtKB-EC"/>
</dbReference>
<feature type="domain" description="UvrD-like helicase ATP-binding" evidence="13">
    <location>
        <begin position="5"/>
        <end position="294"/>
    </location>
</feature>
<dbReference type="Gene3D" id="1.10.10.160">
    <property type="match status" value="1"/>
</dbReference>
<feature type="domain" description="UvrD-like helicase C-terminal" evidence="14">
    <location>
        <begin position="295"/>
        <end position="577"/>
    </location>
</feature>
<dbReference type="OrthoDB" id="9810135at2"/>
<dbReference type="GO" id="GO:0000725">
    <property type="term" value="P:recombinational repair"/>
    <property type="evidence" value="ECO:0007669"/>
    <property type="project" value="TreeGrafter"/>
</dbReference>
<dbReference type="SUPFAM" id="SSF52540">
    <property type="entry name" value="P-loop containing nucleoside triphosphate hydrolases"/>
    <property type="match status" value="1"/>
</dbReference>
<dbReference type="PROSITE" id="PS51217">
    <property type="entry name" value="UVRD_HELICASE_CTER"/>
    <property type="match status" value="1"/>
</dbReference>
<dbReference type="PANTHER" id="PTHR11070:SF2">
    <property type="entry name" value="ATP-DEPENDENT DNA HELICASE SRS2"/>
    <property type="match status" value="1"/>
</dbReference>
<dbReference type="InterPro" id="IPR013986">
    <property type="entry name" value="DExx_box_DNA_helicase_dom_sf"/>
</dbReference>
<evidence type="ECO:0000256" key="2">
    <source>
        <dbReference type="ARBA" id="ARBA00022741"/>
    </source>
</evidence>
<keyword evidence="4 12" id="KW-0347">Helicase</keyword>
<comment type="catalytic activity">
    <reaction evidence="8">
        <text>Couples ATP hydrolysis with the unwinding of duplex DNA by translocating in the 3'-5' direction.</text>
        <dbReference type="EC" id="5.6.2.4"/>
    </reaction>
</comment>
<keyword evidence="3 12" id="KW-0378">Hydrolase</keyword>
<evidence type="ECO:0000256" key="10">
    <source>
        <dbReference type="ARBA" id="ARBA00034923"/>
    </source>
</evidence>
<comment type="similarity">
    <text evidence="1">Belongs to the helicase family. UvrD subfamily.</text>
</comment>
<evidence type="ECO:0000256" key="11">
    <source>
        <dbReference type="ARBA" id="ARBA00048988"/>
    </source>
</evidence>
<dbReference type="AlphaFoldDB" id="A0A2S0RHW1"/>
<dbReference type="GO" id="GO:0003677">
    <property type="term" value="F:DNA binding"/>
    <property type="evidence" value="ECO:0007669"/>
    <property type="project" value="UniProtKB-KW"/>
</dbReference>
<evidence type="ECO:0000256" key="8">
    <source>
        <dbReference type="ARBA" id="ARBA00034617"/>
    </source>
</evidence>
<dbReference type="Gene3D" id="1.10.486.10">
    <property type="entry name" value="PCRA, domain 4"/>
    <property type="match status" value="1"/>
</dbReference>
<dbReference type="CDD" id="cd17932">
    <property type="entry name" value="DEXQc_UvrD"/>
    <property type="match status" value="1"/>
</dbReference>
<dbReference type="PANTHER" id="PTHR11070">
    <property type="entry name" value="UVRD / RECB / PCRA DNA HELICASE FAMILY MEMBER"/>
    <property type="match status" value="1"/>
</dbReference>
<dbReference type="InterPro" id="IPR027417">
    <property type="entry name" value="P-loop_NTPase"/>
</dbReference>
<keyword evidence="5 12" id="KW-0067">ATP-binding</keyword>
<evidence type="ECO:0000256" key="12">
    <source>
        <dbReference type="PROSITE-ProRule" id="PRU00560"/>
    </source>
</evidence>
<evidence type="ECO:0000313" key="15">
    <source>
        <dbReference type="EMBL" id="AWA30312.1"/>
    </source>
</evidence>
<dbReference type="InterPro" id="IPR014016">
    <property type="entry name" value="UvrD-like_ATP-bd"/>
</dbReference>
<dbReference type="Gene3D" id="3.40.50.300">
    <property type="entry name" value="P-loop containing nucleotide triphosphate hydrolases"/>
    <property type="match status" value="2"/>
</dbReference>
<accession>A0A2S0RHW1</accession>
<dbReference type="InterPro" id="IPR000212">
    <property type="entry name" value="DNA_helicase_UvrD/REP"/>
</dbReference>
<dbReference type="Pfam" id="PF13361">
    <property type="entry name" value="UvrD_C"/>
    <property type="match status" value="1"/>
</dbReference>
<feature type="binding site" evidence="12">
    <location>
        <begin position="26"/>
        <end position="33"/>
    </location>
    <ligand>
        <name>ATP</name>
        <dbReference type="ChEBI" id="CHEBI:30616"/>
    </ligand>
</feature>
<dbReference type="EC" id="5.6.2.4" evidence="9"/>
<evidence type="ECO:0000256" key="9">
    <source>
        <dbReference type="ARBA" id="ARBA00034808"/>
    </source>
</evidence>
<keyword evidence="16" id="KW-1185">Reference proteome</keyword>
<name>A0A2S0RHW1_9FLAO</name>
<dbReference type="EMBL" id="CP028811">
    <property type="protein sequence ID" value="AWA30312.1"/>
    <property type="molecule type" value="Genomic_DNA"/>
</dbReference>
<sequence>MINREDFSVNQWDAITSNDTHLRIIACAGSGKTTTVSGKVAYLLDPENNFDVKPENIIAFTYTEKAAAELKNRILNYVGPYKGMANMYIGTIHGWCLKSLQENEYQYQSYSVLDDIKLKLFVDKHYDHVGMKDITRISNPAVPLRRFIDTSLFVRIMDIVRESDKVEGSSLSENILSAKEKYQRTLMSKRYFDFSMIMEKAMECLSEGTNLYNHIKDNLKYLIVDEYQDVNPIQEKLINRLQQISNCKLIVVGDDDQNIYQWRGSNNKYIIEFENKYLPSEVKTIPLAVNYRSSEGITKLAETLISNNKKRIPEKGMESDGRQDFNKGQDILYNRFGSVEEENEAVATYIDNIIGVPFKENEENARGIAFSDICILLRTWNKASSIAEALDRHNIPYITAGVNQLFETDEIRAALGIFNFLYDDITREELITKWLNLSSIEISIDKINYAIDNLLTKHPKLDKIDKNWEFSLQAIFWDFLNDAEVLEDKLIDNSTPESILRTTQRSEIIFFNFGKLSQVINDFETINFNSTSPSFHLFSFLSFINYVAKDYYPEGWLNNPYKTPNAVQIMTVHQSKGLEFPVVIIPGLNHNYLPSKRRGGLNEWHFLDRGTIAEQSRYEGDADKEDERRLLYVALTRSQKYLLLTQAPDLNNQLYKKESEYIQELATAKINMSPIMISDTRQDFSDLDRLEQKPKEKIKNISLDFTSLKDIFECPYRFKLISVFGFCYPLNQRMGVGRSFHNCLMEIHKEAKKGITLTQRELDELIERQTHFPYLNNSPILIPRLKAKVRTNVEEYYNDNKSEFDNIQFVEQEIQYKIDKNILVVGRIDLIKKINGEGYHETTIIEFKSDEEDADSPITKDQLKLYALGHKELTGEIANYIMTYVIGKNQPKTPEKLYNSDLEDIENKIRDAVNLIRDENFKKTTNNHICSNNCHQIRLCSHRLKFNIKPRR</sequence>
<reference evidence="15 16" key="1">
    <citation type="submission" date="2018-04" db="EMBL/GenBank/DDBJ databases">
        <title>Genome sequencing of Flavobacterium sp. HYN0048.</title>
        <authorList>
            <person name="Yi H."/>
            <person name="Baek C."/>
        </authorList>
    </citation>
    <scope>NUCLEOTIDE SEQUENCE [LARGE SCALE GENOMIC DNA]</scope>
    <source>
        <strain evidence="15 16">HYN0048</strain>
    </source>
</reference>
<dbReference type="RefSeq" id="WP_108371068.1">
    <property type="nucleotide sequence ID" value="NZ_CP028811.1"/>
</dbReference>
<evidence type="ECO:0000256" key="6">
    <source>
        <dbReference type="ARBA" id="ARBA00023125"/>
    </source>
</evidence>